<proteinExistence type="predicted"/>
<dbReference type="AlphaFoldDB" id="A0A2T7BLX6"/>
<accession>A0A2T7BLX6</accession>
<feature type="chain" id="PRO_5015545784" evidence="1">
    <location>
        <begin position="21"/>
        <end position="189"/>
    </location>
</feature>
<dbReference type="Proteomes" id="UP000244450">
    <property type="component" value="Unassembled WGS sequence"/>
</dbReference>
<evidence type="ECO:0000313" key="3">
    <source>
        <dbReference type="Proteomes" id="UP000244450"/>
    </source>
</evidence>
<name>A0A2T7BLX6_9BACT</name>
<keyword evidence="3" id="KW-1185">Reference proteome</keyword>
<dbReference type="OrthoDB" id="9903974at2"/>
<evidence type="ECO:0000313" key="2">
    <source>
        <dbReference type="EMBL" id="PUZ28621.1"/>
    </source>
</evidence>
<dbReference type="EMBL" id="QCYK01000001">
    <property type="protein sequence ID" value="PUZ28621.1"/>
    <property type="molecule type" value="Genomic_DNA"/>
</dbReference>
<keyword evidence="1" id="KW-0732">Signal</keyword>
<comment type="caution">
    <text evidence="2">The sequence shown here is derived from an EMBL/GenBank/DDBJ whole genome shotgun (WGS) entry which is preliminary data.</text>
</comment>
<gene>
    <name evidence="2" type="ORF">DCC81_03820</name>
</gene>
<organism evidence="2 3">
    <name type="scientific">Chitinophaga parva</name>
    <dbReference type="NCBI Taxonomy" id="2169414"/>
    <lineage>
        <taxon>Bacteria</taxon>
        <taxon>Pseudomonadati</taxon>
        <taxon>Bacteroidota</taxon>
        <taxon>Chitinophagia</taxon>
        <taxon>Chitinophagales</taxon>
        <taxon>Chitinophagaceae</taxon>
        <taxon>Chitinophaga</taxon>
    </lineage>
</organism>
<reference evidence="2 3" key="1">
    <citation type="submission" date="2018-04" db="EMBL/GenBank/DDBJ databases">
        <title>Chitinophaga fuyangensis sp. nov., isolated from soil in a chemical factory.</title>
        <authorList>
            <person name="Chen K."/>
        </authorList>
    </citation>
    <scope>NUCLEOTIDE SEQUENCE [LARGE SCALE GENOMIC DNA]</scope>
    <source>
        <strain evidence="2 3">LY-1</strain>
    </source>
</reference>
<evidence type="ECO:0000256" key="1">
    <source>
        <dbReference type="SAM" id="SignalP"/>
    </source>
</evidence>
<sequence length="189" mass="20880">MRKLVFSFWRQAFMALGCTAASLLTYSQGQTSGQTADSIQISNVQATGDPLTGQVKVTMDFTNHYSRPVRVHLVLGGFDGLGLTDNKGGKYKIHTTDQLAGTADINKGFNNITSVQFGDKRYKWLTFVEQQLTPGASRQLSIGIPKVSPSVTEFNEINTRRQVSINYAMVADHVVKLPAVPIQWKRLSK</sequence>
<dbReference type="RefSeq" id="WP_108685260.1">
    <property type="nucleotide sequence ID" value="NZ_QCYK01000001.1"/>
</dbReference>
<protein>
    <submittedName>
        <fullName evidence="2">Uncharacterized protein</fullName>
    </submittedName>
</protein>
<feature type="signal peptide" evidence="1">
    <location>
        <begin position="1"/>
        <end position="20"/>
    </location>
</feature>